<comment type="caution">
    <text evidence="2">The sequence shown here is derived from an EMBL/GenBank/DDBJ whole genome shotgun (WGS) entry which is preliminary data.</text>
</comment>
<dbReference type="Proteomes" id="UP001221898">
    <property type="component" value="Unassembled WGS sequence"/>
</dbReference>
<evidence type="ECO:0000313" key="2">
    <source>
        <dbReference type="EMBL" id="KAJ8410180.1"/>
    </source>
</evidence>
<keyword evidence="3" id="KW-1185">Reference proteome</keyword>
<dbReference type="EMBL" id="JAINUG010000027">
    <property type="protein sequence ID" value="KAJ8410180.1"/>
    <property type="molecule type" value="Genomic_DNA"/>
</dbReference>
<reference evidence="2" key="1">
    <citation type="journal article" date="2023" name="Science">
        <title>Genome structures resolve the early diversification of teleost fishes.</title>
        <authorList>
            <person name="Parey E."/>
            <person name="Louis A."/>
            <person name="Montfort J."/>
            <person name="Bouchez O."/>
            <person name="Roques C."/>
            <person name="Iampietro C."/>
            <person name="Lluch J."/>
            <person name="Castinel A."/>
            <person name="Donnadieu C."/>
            <person name="Desvignes T."/>
            <person name="Floi Bucao C."/>
            <person name="Jouanno E."/>
            <person name="Wen M."/>
            <person name="Mejri S."/>
            <person name="Dirks R."/>
            <person name="Jansen H."/>
            <person name="Henkel C."/>
            <person name="Chen W.J."/>
            <person name="Zahm M."/>
            <person name="Cabau C."/>
            <person name="Klopp C."/>
            <person name="Thompson A.W."/>
            <person name="Robinson-Rechavi M."/>
            <person name="Braasch I."/>
            <person name="Lecointre G."/>
            <person name="Bobe J."/>
            <person name="Postlethwait J.H."/>
            <person name="Berthelot C."/>
            <person name="Roest Crollius H."/>
            <person name="Guiguen Y."/>
        </authorList>
    </citation>
    <scope>NUCLEOTIDE SEQUENCE</scope>
    <source>
        <strain evidence="2">NC1722</strain>
    </source>
</reference>
<sequence>MNVSFWGDLHIDLEGVLHSLVAGSRHAESLVCVSPRGQAPEQVLTYRPLSRPPVTSGSTRHGTPQAAVSSEPLSG</sequence>
<evidence type="ECO:0000256" key="1">
    <source>
        <dbReference type="SAM" id="MobiDB-lite"/>
    </source>
</evidence>
<evidence type="ECO:0000313" key="3">
    <source>
        <dbReference type="Proteomes" id="UP001221898"/>
    </source>
</evidence>
<feature type="region of interest" description="Disordered" evidence="1">
    <location>
        <begin position="47"/>
        <end position="75"/>
    </location>
</feature>
<organism evidence="2 3">
    <name type="scientific">Aldrovandia affinis</name>
    <dbReference type="NCBI Taxonomy" id="143900"/>
    <lineage>
        <taxon>Eukaryota</taxon>
        <taxon>Metazoa</taxon>
        <taxon>Chordata</taxon>
        <taxon>Craniata</taxon>
        <taxon>Vertebrata</taxon>
        <taxon>Euteleostomi</taxon>
        <taxon>Actinopterygii</taxon>
        <taxon>Neopterygii</taxon>
        <taxon>Teleostei</taxon>
        <taxon>Notacanthiformes</taxon>
        <taxon>Halosauridae</taxon>
        <taxon>Aldrovandia</taxon>
    </lineage>
</organism>
<feature type="compositionally biased region" description="Polar residues" evidence="1">
    <location>
        <begin position="53"/>
        <end position="75"/>
    </location>
</feature>
<dbReference type="AlphaFoldDB" id="A0AAD7SWU4"/>
<name>A0AAD7SWU4_9TELE</name>
<gene>
    <name evidence="2" type="ORF">AAFF_G00201610</name>
</gene>
<accession>A0AAD7SWU4</accession>
<proteinExistence type="predicted"/>
<protein>
    <submittedName>
        <fullName evidence="2">Uncharacterized protein</fullName>
    </submittedName>
</protein>